<evidence type="ECO:0000313" key="2">
    <source>
        <dbReference type="Proteomes" id="UP000225320"/>
    </source>
</evidence>
<dbReference type="AlphaFoldDB" id="A0A2B5EKT7"/>
<dbReference type="EMBL" id="NVOI01000241">
    <property type="protein sequence ID" value="PGG78007.1"/>
    <property type="molecule type" value="Genomic_DNA"/>
</dbReference>
<dbReference type="Proteomes" id="UP000225320">
    <property type="component" value="Unassembled WGS sequence"/>
</dbReference>
<comment type="caution">
    <text evidence="1">The sequence shown here is derived from an EMBL/GenBank/DDBJ whole genome shotgun (WGS) entry which is preliminary data.</text>
</comment>
<gene>
    <name evidence="1" type="ORF">CON73_32510</name>
</gene>
<protein>
    <submittedName>
        <fullName evidence="1">Group-specific protein</fullName>
    </submittedName>
</protein>
<reference evidence="1 2" key="1">
    <citation type="submission" date="2017-09" db="EMBL/GenBank/DDBJ databases">
        <title>Large-scale bioinformatics analysis of Bacillus genomes uncovers conserved roles of natural products in bacterial physiology.</title>
        <authorList>
            <consortium name="Agbiome Team Llc"/>
            <person name="Bleich R.M."/>
            <person name="Grubbs K.J."/>
            <person name="Santa Maria K.C."/>
            <person name="Allen S.E."/>
            <person name="Farag S."/>
            <person name="Shank E.A."/>
            <person name="Bowers A."/>
        </authorList>
    </citation>
    <scope>NUCLEOTIDE SEQUENCE [LARGE SCALE GENOMIC DNA]</scope>
    <source>
        <strain evidence="1 2">AFS094862</strain>
    </source>
</reference>
<accession>A0A2B5EKT7</accession>
<name>A0A2B5EKT7_9BACI</name>
<sequence length="132" mass="15959">MVITNRRKGSYIMNEIDRIINCCQYDNELFRTYINCLIQLKKYSETFQQMKIQLRNDYLIRGICEREVDEVVRGSKEYETYFLPKALQWNFLRENPYLIEKICKDFFAFEALNLTEIEWKTIINCVGNTVKL</sequence>
<evidence type="ECO:0000313" key="1">
    <source>
        <dbReference type="EMBL" id="PGG78007.1"/>
    </source>
</evidence>
<proteinExistence type="predicted"/>
<organism evidence="1 2">
    <name type="scientific">Bacillus toyonensis</name>
    <dbReference type="NCBI Taxonomy" id="155322"/>
    <lineage>
        <taxon>Bacteria</taxon>
        <taxon>Bacillati</taxon>
        <taxon>Bacillota</taxon>
        <taxon>Bacilli</taxon>
        <taxon>Bacillales</taxon>
        <taxon>Bacillaceae</taxon>
        <taxon>Bacillus</taxon>
        <taxon>Bacillus cereus group</taxon>
    </lineage>
</organism>